<dbReference type="SUPFAM" id="SSF55008">
    <property type="entry name" value="HMA, heavy metal-associated domain"/>
    <property type="match status" value="1"/>
</dbReference>
<dbReference type="AlphaFoldDB" id="A0A8T0GR94"/>
<dbReference type="Proteomes" id="UP000822688">
    <property type="component" value="Chromosome 9"/>
</dbReference>
<organism evidence="2 3">
    <name type="scientific">Ceratodon purpureus</name>
    <name type="common">Fire moss</name>
    <name type="synonym">Dicranum purpureum</name>
    <dbReference type="NCBI Taxonomy" id="3225"/>
    <lineage>
        <taxon>Eukaryota</taxon>
        <taxon>Viridiplantae</taxon>
        <taxon>Streptophyta</taxon>
        <taxon>Embryophyta</taxon>
        <taxon>Bryophyta</taxon>
        <taxon>Bryophytina</taxon>
        <taxon>Bryopsida</taxon>
        <taxon>Dicranidae</taxon>
        <taxon>Pseudoditrichales</taxon>
        <taxon>Ditrichaceae</taxon>
        <taxon>Ceratodon</taxon>
    </lineage>
</organism>
<sequence>MSYAMIFARGEKDIPEWAKQHHDWEAATDVTKLKKLEVRMKLCCNSCIEKIGDRIRSMPGIFDFKTNKTDNLLTIYETPHGGPNHKQLLKKLKKVDKRAEILTGTSIEEKEKSDESANIVYYVMPQMMTPWNHSQSYSTWPFFTNFNYVQHRVCCGQCLGYADVVCSNCGRPSEVGALQE</sequence>
<evidence type="ECO:0000259" key="1">
    <source>
        <dbReference type="PROSITE" id="PS50846"/>
    </source>
</evidence>
<name>A0A8T0GR94_CERPU</name>
<dbReference type="EMBL" id="CM026430">
    <property type="protein sequence ID" value="KAG0561453.1"/>
    <property type="molecule type" value="Genomic_DNA"/>
</dbReference>
<dbReference type="InterPro" id="IPR006121">
    <property type="entry name" value="HMA_dom"/>
</dbReference>
<reference evidence="2" key="1">
    <citation type="submission" date="2020-06" db="EMBL/GenBank/DDBJ databases">
        <title>WGS assembly of Ceratodon purpureus strain R40.</title>
        <authorList>
            <person name="Carey S.B."/>
            <person name="Jenkins J."/>
            <person name="Shu S."/>
            <person name="Lovell J.T."/>
            <person name="Sreedasyam A."/>
            <person name="Maumus F."/>
            <person name="Tiley G.P."/>
            <person name="Fernandez-Pozo N."/>
            <person name="Barry K."/>
            <person name="Chen C."/>
            <person name="Wang M."/>
            <person name="Lipzen A."/>
            <person name="Daum C."/>
            <person name="Saski C.A."/>
            <person name="Payton A.C."/>
            <person name="Mcbreen J.C."/>
            <person name="Conrad R.E."/>
            <person name="Kollar L.M."/>
            <person name="Olsson S."/>
            <person name="Huttunen S."/>
            <person name="Landis J.B."/>
            <person name="Wickett N.J."/>
            <person name="Johnson M.G."/>
            <person name="Rensing S.A."/>
            <person name="Grimwood J."/>
            <person name="Schmutz J."/>
            <person name="Mcdaniel S.F."/>
        </authorList>
    </citation>
    <scope>NUCLEOTIDE SEQUENCE</scope>
    <source>
        <strain evidence="2">R40</strain>
    </source>
</reference>
<comment type="caution">
    <text evidence="2">The sequence shown here is derived from an EMBL/GenBank/DDBJ whole genome shotgun (WGS) entry which is preliminary data.</text>
</comment>
<dbReference type="InterPro" id="IPR036163">
    <property type="entry name" value="HMA_dom_sf"/>
</dbReference>
<dbReference type="PROSITE" id="PS50846">
    <property type="entry name" value="HMA_2"/>
    <property type="match status" value="1"/>
</dbReference>
<keyword evidence="3" id="KW-1185">Reference proteome</keyword>
<gene>
    <name evidence="2" type="ORF">KC19_9G065800</name>
</gene>
<proteinExistence type="predicted"/>
<evidence type="ECO:0000313" key="2">
    <source>
        <dbReference type="EMBL" id="KAG0561453.1"/>
    </source>
</evidence>
<feature type="domain" description="HMA" evidence="1">
    <location>
        <begin position="33"/>
        <end position="100"/>
    </location>
</feature>
<dbReference type="Gene3D" id="3.30.70.100">
    <property type="match status" value="1"/>
</dbReference>
<dbReference type="GO" id="GO:0046872">
    <property type="term" value="F:metal ion binding"/>
    <property type="evidence" value="ECO:0007669"/>
    <property type="project" value="InterPro"/>
</dbReference>
<accession>A0A8T0GR94</accession>
<protein>
    <recommendedName>
        <fullName evidence="1">HMA domain-containing protein</fullName>
    </recommendedName>
</protein>
<evidence type="ECO:0000313" key="3">
    <source>
        <dbReference type="Proteomes" id="UP000822688"/>
    </source>
</evidence>